<feature type="region of interest" description="Disordered" evidence="4">
    <location>
        <begin position="100"/>
        <end position="119"/>
    </location>
</feature>
<feature type="region of interest" description="Disordered" evidence="4">
    <location>
        <begin position="1"/>
        <end position="87"/>
    </location>
</feature>
<evidence type="ECO:0000256" key="3">
    <source>
        <dbReference type="ARBA" id="ARBA00023288"/>
    </source>
</evidence>
<accession>A0A8E2EU42</accession>
<dbReference type="InterPro" id="IPR031632">
    <property type="entry name" value="SVIP"/>
</dbReference>
<dbReference type="Pfam" id="PF15811">
    <property type="entry name" value="SVIP"/>
    <property type="match status" value="1"/>
</dbReference>
<dbReference type="Proteomes" id="UP000250140">
    <property type="component" value="Unassembled WGS sequence"/>
</dbReference>
<keyword evidence="3" id="KW-0449">Lipoprotein</keyword>
<evidence type="ECO:0000313" key="5">
    <source>
        <dbReference type="EMBL" id="OCL04631.1"/>
    </source>
</evidence>
<evidence type="ECO:0000256" key="1">
    <source>
        <dbReference type="ARBA" id="ARBA00022707"/>
    </source>
</evidence>
<dbReference type="EMBL" id="KV750464">
    <property type="protein sequence ID" value="OCL04631.1"/>
    <property type="molecule type" value="Genomic_DNA"/>
</dbReference>
<proteinExistence type="predicted"/>
<evidence type="ECO:0000313" key="6">
    <source>
        <dbReference type="Proteomes" id="UP000250140"/>
    </source>
</evidence>
<dbReference type="OrthoDB" id="5415072at2759"/>
<sequence>MGNLCGKQSKDPFAGPGRTLGSAQPPPQRTTAPVPTQPKQQRENRGRTVGGTESSSDDPRAAAARAAEVRAKKSPGTGQLERKLDEQKKMTMAQVREQVARENQLARDADAAAEARTYN</sequence>
<reference evidence="5 6" key="1">
    <citation type="journal article" date="2016" name="Nat. Commun.">
        <title>Ectomycorrhizal ecology is imprinted in the genome of the dominant symbiotic fungus Cenococcum geophilum.</title>
        <authorList>
            <consortium name="DOE Joint Genome Institute"/>
            <person name="Peter M."/>
            <person name="Kohler A."/>
            <person name="Ohm R.A."/>
            <person name="Kuo A."/>
            <person name="Krutzmann J."/>
            <person name="Morin E."/>
            <person name="Arend M."/>
            <person name="Barry K.W."/>
            <person name="Binder M."/>
            <person name="Choi C."/>
            <person name="Clum A."/>
            <person name="Copeland A."/>
            <person name="Grisel N."/>
            <person name="Haridas S."/>
            <person name="Kipfer T."/>
            <person name="LaButti K."/>
            <person name="Lindquist E."/>
            <person name="Lipzen A."/>
            <person name="Maire R."/>
            <person name="Meier B."/>
            <person name="Mihaltcheva S."/>
            <person name="Molinier V."/>
            <person name="Murat C."/>
            <person name="Poggeler S."/>
            <person name="Quandt C.A."/>
            <person name="Sperisen C."/>
            <person name="Tritt A."/>
            <person name="Tisserant E."/>
            <person name="Crous P.W."/>
            <person name="Henrissat B."/>
            <person name="Nehls U."/>
            <person name="Egli S."/>
            <person name="Spatafora J.W."/>
            <person name="Grigoriev I.V."/>
            <person name="Martin F.M."/>
        </authorList>
    </citation>
    <scope>NUCLEOTIDE SEQUENCE [LARGE SCALE GENOMIC DNA]</scope>
    <source>
        <strain evidence="5 6">CBS 207.34</strain>
    </source>
</reference>
<evidence type="ECO:0000256" key="4">
    <source>
        <dbReference type="SAM" id="MobiDB-lite"/>
    </source>
</evidence>
<gene>
    <name evidence="5" type="ORF">AOQ84DRAFT_113471</name>
</gene>
<keyword evidence="6" id="KW-1185">Reference proteome</keyword>
<organism evidence="5 6">
    <name type="scientific">Glonium stellatum</name>
    <dbReference type="NCBI Taxonomy" id="574774"/>
    <lineage>
        <taxon>Eukaryota</taxon>
        <taxon>Fungi</taxon>
        <taxon>Dikarya</taxon>
        <taxon>Ascomycota</taxon>
        <taxon>Pezizomycotina</taxon>
        <taxon>Dothideomycetes</taxon>
        <taxon>Pleosporomycetidae</taxon>
        <taxon>Gloniales</taxon>
        <taxon>Gloniaceae</taxon>
        <taxon>Glonium</taxon>
    </lineage>
</organism>
<name>A0A8E2EU42_9PEZI</name>
<protein>
    <submittedName>
        <fullName evidence="5">Uncharacterized protein</fullName>
    </submittedName>
</protein>
<feature type="compositionally biased region" description="Basic and acidic residues" evidence="4">
    <location>
        <begin position="100"/>
        <end position="110"/>
    </location>
</feature>
<feature type="compositionally biased region" description="Polar residues" evidence="4">
    <location>
        <begin position="29"/>
        <end position="39"/>
    </location>
</feature>
<keyword evidence="2" id="KW-0564">Palmitate</keyword>
<keyword evidence="1" id="KW-0519">Myristate</keyword>
<evidence type="ECO:0000256" key="2">
    <source>
        <dbReference type="ARBA" id="ARBA00023139"/>
    </source>
</evidence>
<dbReference type="AlphaFoldDB" id="A0A8E2EU42"/>